<dbReference type="InterPro" id="IPR020904">
    <property type="entry name" value="Sc_DH/Rdtase_CS"/>
</dbReference>
<comment type="similarity">
    <text evidence="1 3">Belongs to the short-chain dehydrogenases/reductases (SDR) family.</text>
</comment>
<dbReference type="Pfam" id="PF00106">
    <property type="entry name" value="adh_short"/>
    <property type="match status" value="1"/>
</dbReference>
<dbReference type="Gene3D" id="3.40.50.720">
    <property type="entry name" value="NAD(P)-binding Rossmann-like Domain"/>
    <property type="match status" value="1"/>
</dbReference>
<dbReference type="PRINTS" id="PR00081">
    <property type="entry name" value="GDHRDH"/>
</dbReference>
<dbReference type="AlphaFoldDB" id="A0A6M7UI90"/>
<dbReference type="KEGG" id="merd:EB233_16150"/>
<keyword evidence="2" id="KW-0560">Oxidoreductase</keyword>
<evidence type="ECO:0000256" key="1">
    <source>
        <dbReference type="ARBA" id="ARBA00006484"/>
    </source>
</evidence>
<gene>
    <name evidence="4" type="ORF">EB233_16150</name>
</gene>
<dbReference type="SUPFAM" id="SSF51735">
    <property type="entry name" value="NAD(P)-binding Rossmann-fold domains"/>
    <property type="match status" value="1"/>
</dbReference>
<evidence type="ECO:0000313" key="4">
    <source>
        <dbReference type="EMBL" id="QKC76855.1"/>
    </source>
</evidence>
<dbReference type="RefSeq" id="WP_064988179.1">
    <property type="nucleotide sequence ID" value="NZ_CP033361.1"/>
</dbReference>
<evidence type="ECO:0000256" key="3">
    <source>
        <dbReference type="RuleBase" id="RU000363"/>
    </source>
</evidence>
<organism evidence="4 5">
    <name type="scientific">Mesorhizobium erdmanii</name>
    <dbReference type="NCBI Taxonomy" id="1777866"/>
    <lineage>
        <taxon>Bacteria</taxon>
        <taxon>Pseudomonadati</taxon>
        <taxon>Pseudomonadota</taxon>
        <taxon>Alphaproteobacteria</taxon>
        <taxon>Hyphomicrobiales</taxon>
        <taxon>Phyllobacteriaceae</taxon>
        <taxon>Mesorhizobium</taxon>
    </lineage>
</organism>
<proteinExistence type="inferred from homology"/>
<dbReference type="Proteomes" id="UP000503339">
    <property type="component" value="Chromosome"/>
</dbReference>
<dbReference type="EMBL" id="CP033361">
    <property type="protein sequence ID" value="QKC76855.1"/>
    <property type="molecule type" value="Genomic_DNA"/>
</dbReference>
<dbReference type="InterPro" id="IPR036291">
    <property type="entry name" value="NAD(P)-bd_dom_sf"/>
</dbReference>
<dbReference type="CDD" id="cd05233">
    <property type="entry name" value="SDR_c"/>
    <property type="match status" value="1"/>
</dbReference>
<protein>
    <submittedName>
        <fullName evidence="4">SDR family NAD(P)-dependent oxidoreductase</fullName>
    </submittedName>
</protein>
<dbReference type="PRINTS" id="PR00080">
    <property type="entry name" value="SDRFAMILY"/>
</dbReference>
<dbReference type="PROSITE" id="PS00061">
    <property type="entry name" value="ADH_SHORT"/>
    <property type="match status" value="1"/>
</dbReference>
<name>A0A6M7UI90_9HYPH</name>
<evidence type="ECO:0000313" key="5">
    <source>
        <dbReference type="Proteomes" id="UP000503339"/>
    </source>
</evidence>
<accession>A0A6M7UI90</accession>
<evidence type="ECO:0000256" key="2">
    <source>
        <dbReference type="ARBA" id="ARBA00023002"/>
    </source>
</evidence>
<sequence>MITDAEIQTALPALKPGNAAVITGAASGIGLAAAKRLALMGMKIVLADIGGTRLDDAFRAVSAIAGEDAVLAVASDVSKADEVDRLADRAFGAFGEVSLLMNNAGVGDNPGKPWENRDAWKRLLDINFWGVVHGVEAFAPRMLASARPGLIVNTGSKQGITTPPGNLAYNVSKAGVKTFTEGLAHALRNEPGARLSAHLLIPGFTYTGLTEGATEKPAGAWTGEQVVDFMLESLVRGDFYILCPDNDVARSMDEKRMAWAIGDIIENRPALSRWHADHKDAFAAFMKG</sequence>
<reference evidence="4 5" key="1">
    <citation type="submission" date="2018-10" db="EMBL/GenBank/DDBJ databases">
        <authorList>
            <person name="Perry B.J."/>
            <person name="Sullivan J.T."/>
            <person name="Murphy R.J.T."/>
            <person name="Ramsay J.P."/>
            <person name="Ronson C.W."/>
        </authorList>
    </citation>
    <scope>NUCLEOTIDE SEQUENCE [LARGE SCALE GENOMIC DNA]</scope>
    <source>
        <strain evidence="4 5">NZP2014</strain>
    </source>
</reference>
<dbReference type="PANTHER" id="PTHR43008">
    <property type="entry name" value="BENZIL REDUCTASE"/>
    <property type="match status" value="1"/>
</dbReference>
<dbReference type="InterPro" id="IPR002347">
    <property type="entry name" value="SDR_fam"/>
</dbReference>
<dbReference type="PANTHER" id="PTHR43008:SF7">
    <property type="entry name" value="SHORT CHAIN DEHYDROGENASE_REDUCTASE (AFU_ORTHOLOGUE AFUA_2G00830)"/>
    <property type="match status" value="1"/>
</dbReference>
<dbReference type="GO" id="GO:0050664">
    <property type="term" value="F:oxidoreductase activity, acting on NAD(P)H, oxygen as acceptor"/>
    <property type="evidence" value="ECO:0007669"/>
    <property type="project" value="TreeGrafter"/>
</dbReference>
<keyword evidence="5" id="KW-1185">Reference proteome</keyword>